<dbReference type="EMBL" id="CAUJNA010003272">
    <property type="protein sequence ID" value="CAJ1397615.1"/>
    <property type="molecule type" value="Genomic_DNA"/>
</dbReference>
<keyword evidence="2" id="KW-0732">Signal</keyword>
<gene>
    <name evidence="4" type="ORF">EVOR1521_LOCUS21592</name>
</gene>
<evidence type="ECO:0000313" key="4">
    <source>
        <dbReference type="EMBL" id="CAJ1397615.1"/>
    </source>
</evidence>
<dbReference type="Proteomes" id="UP001178507">
    <property type="component" value="Unassembled WGS sequence"/>
</dbReference>
<feature type="region of interest" description="Disordered" evidence="1">
    <location>
        <begin position="343"/>
        <end position="365"/>
    </location>
</feature>
<keyword evidence="5" id="KW-1185">Reference proteome</keyword>
<dbReference type="InterPro" id="IPR024956">
    <property type="entry name" value="tRNAHis_GuaTrfase_cat"/>
</dbReference>
<evidence type="ECO:0000256" key="1">
    <source>
        <dbReference type="SAM" id="MobiDB-lite"/>
    </source>
</evidence>
<evidence type="ECO:0000313" key="5">
    <source>
        <dbReference type="Proteomes" id="UP001178507"/>
    </source>
</evidence>
<name>A0AA36J102_9DINO</name>
<dbReference type="PANTHER" id="PTHR12729:SF1">
    <property type="entry name" value="TRNAHIS GUANYLYLTRANSFERASE CATALYTIC DOMAIN-CONTAINING PROTEIN"/>
    <property type="match status" value="1"/>
</dbReference>
<dbReference type="InterPro" id="IPR038469">
    <property type="entry name" value="tRNAHis_GuaTrfase_Thg1_sf"/>
</dbReference>
<reference evidence="4" key="1">
    <citation type="submission" date="2023-08" db="EMBL/GenBank/DDBJ databases">
        <authorList>
            <person name="Chen Y."/>
            <person name="Shah S."/>
            <person name="Dougan E. K."/>
            <person name="Thang M."/>
            <person name="Chan C."/>
        </authorList>
    </citation>
    <scope>NUCLEOTIDE SEQUENCE</scope>
</reference>
<feature type="chain" id="PRO_5041292234" description="tRNAHis guanylyltransferase catalytic domain-containing protein" evidence="2">
    <location>
        <begin position="19"/>
        <end position="365"/>
    </location>
</feature>
<dbReference type="Gene3D" id="3.30.70.3000">
    <property type="match status" value="1"/>
</dbReference>
<organism evidence="4 5">
    <name type="scientific">Effrenium voratum</name>
    <dbReference type="NCBI Taxonomy" id="2562239"/>
    <lineage>
        <taxon>Eukaryota</taxon>
        <taxon>Sar</taxon>
        <taxon>Alveolata</taxon>
        <taxon>Dinophyceae</taxon>
        <taxon>Suessiales</taxon>
        <taxon>Symbiodiniaceae</taxon>
        <taxon>Effrenium</taxon>
    </lineage>
</organism>
<feature type="signal peptide" evidence="2">
    <location>
        <begin position="1"/>
        <end position="18"/>
    </location>
</feature>
<evidence type="ECO:0000256" key="2">
    <source>
        <dbReference type="SAM" id="SignalP"/>
    </source>
</evidence>
<dbReference type="PANTHER" id="PTHR12729">
    <property type="entry name" value="TRNA(HIS) GUANYLYLTRANSFERASE-RELATED"/>
    <property type="match status" value="1"/>
</dbReference>
<evidence type="ECO:0000259" key="3">
    <source>
        <dbReference type="Pfam" id="PF04446"/>
    </source>
</evidence>
<feature type="domain" description="tRNAHis guanylyltransferase catalytic" evidence="3">
    <location>
        <begin position="73"/>
        <end position="207"/>
    </location>
</feature>
<dbReference type="InterPro" id="IPR007537">
    <property type="entry name" value="tRNAHis_GuaTrfase_Thg1"/>
</dbReference>
<dbReference type="AlphaFoldDB" id="A0AA36J102"/>
<dbReference type="GO" id="GO:0000287">
    <property type="term" value="F:magnesium ion binding"/>
    <property type="evidence" value="ECO:0007669"/>
    <property type="project" value="InterPro"/>
</dbReference>
<dbReference type="Pfam" id="PF04446">
    <property type="entry name" value="Thg1"/>
    <property type="match status" value="1"/>
</dbReference>
<proteinExistence type="predicted"/>
<dbReference type="GO" id="GO:0006400">
    <property type="term" value="P:tRNA modification"/>
    <property type="evidence" value="ECO:0007669"/>
    <property type="project" value="InterPro"/>
</dbReference>
<sequence>MRRLGLALAALVAAPAFAPPRSLGPAFEELWALLASRPFAEEGLAGIEELHELAPPTPRAAWDELGALVAAREGPEKLEGSKWVSLRLDGCMFGKLTQKLRAAGLIGPGYSEELGEMMRLCCRVMMDEFKASVGYTHSDEMTVILSPRNISRNGEVMGWPHNGRIQKWVSIAASIATALVNRRLLSLAQERGMVLPADALAHFDCRAGLFDTEAEASALLLWRAFDCSVNCVQDCCHHAQAPLEVVRSGFAEKLRWLKARELLPLSPHQAYGSFFVKSSGEFEVTNPELKETVRVNRKVNIQVNDGSSGRNLLRLPRQLLPLLPKKGDPRLELREGSYWRHVGTSGFPEAQQDRRNQPRRRKKRW</sequence>
<accession>A0AA36J102</accession>
<protein>
    <recommendedName>
        <fullName evidence="3">tRNAHis guanylyltransferase catalytic domain-containing protein</fullName>
    </recommendedName>
</protein>
<comment type="caution">
    <text evidence="4">The sequence shown here is derived from an EMBL/GenBank/DDBJ whole genome shotgun (WGS) entry which is preliminary data.</text>
</comment>
<dbReference type="GO" id="GO:0008193">
    <property type="term" value="F:tRNA guanylyltransferase activity"/>
    <property type="evidence" value="ECO:0007669"/>
    <property type="project" value="InterPro"/>
</dbReference>